<evidence type="ECO:0000256" key="6">
    <source>
        <dbReference type="ARBA" id="ARBA00023015"/>
    </source>
</evidence>
<keyword evidence="4 9" id="KW-0863">Zinc-finger</keyword>
<protein>
    <recommendedName>
        <fullName evidence="11">C2H2-type domain-containing protein</fullName>
    </recommendedName>
</protein>
<dbReference type="SMART" id="SM00355">
    <property type="entry name" value="ZnF_C2H2"/>
    <property type="match status" value="1"/>
</dbReference>
<evidence type="ECO:0000313" key="12">
    <source>
        <dbReference type="EMBL" id="KAG8535230.1"/>
    </source>
</evidence>
<dbReference type="PROSITE" id="PS00028">
    <property type="entry name" value="ZINC_FINGER_C2H2_1"/>
    <property type="match status" value="1"/>
</dbReference>
<dbReference type="EMBL" id="WNYA01073905">
    <property type="protein sequence ID" value="KAG8535230.1"/>
    <property type="molecule type" value="Genomic_DNA"/>
</dbReference>
<gene>
    <name evidence="12" type="ORF">GDO81_029095</name>
</gene>
<dbReference type="Proteomes" id="UP000824782">
    <property type="component" value="Unassembled WGS sequence"/>
</dbReference>
<evidence type="ECO:0000256" key="8">
    <source>
        <dbReference type="ARBA" id="ARBA00023242"/>
    </source>
</evidence>
<dbReference type="PANTHER" id="PTHR47428:SF1">
    <property type="entry name" value="REGULATORY PROTEIN MIG1-RELATED"/>
    <property type="match status" value="1"/>
</dbReference>
<dbReference type="SUPFAM" id="SSF57667">
    <property type="entry name" value="beta-beta-alpha zinc fingers"/>
    <property type="match status" value="1"/>
</dbReference>
<keyword evidence="7" id="KW-0804">Transcription</keyword>
<dbReference type="AlphaFoldDB" id="A0AAV6YKI2"/>
<dbReference type="GO" id="GO:0000433">
    <property type="term" value="P:carbon catabolite repression of transcription from RNA polymerase II promoter by glucose"/>
    <property type="evidence" value="ECO:0007669"/>
    <property type="project" value="TreeGrafter"/>
</dbReference>
<evidence type="ECO:0000256" key="7">
    <source>
        <dbReference type="ARBA" id="ARBA00023163"/>
    </source>
</evidence>
<evidence type="ECO:0000256" key="1">
    <source>
        <dbReference type="ARBA" id="ARBA00004123"/>
    </source>
</evidence>
<dbReference type="Gene3D" id="3.30.160.60">
    <property type="entry name" value="Classic Zinc Finger"/>
    <property type="match status" value="2"/>
</dbReference>
<comment type="subcellular location">
    <subcellularLocation>
        <location evidence="1">Nucleus</location>
    </subcellularLocation>
</comment>
<keyword evidence="5" id="KW-0862">Zinc</keyword>
<dbReference type="GO" id="GO:0005634">
    <property type="term" value="C:nucleus"/>
    <property type="evidence" value="ECO:0007669"/>
    <property type="project" value="UniProtKB-SubCell"/>
</dbReference>
<name>A0AAV6YKI2_ENGPU</name>
<feature type="non-terminal residue" evidence="12">
    <location>
        <position position="1"/>
    </location>
</feature>
<dbReference type="GO" id="GO:0005737">
    <property type="term" value="C:cytoplasm"/>
    <property type="evidence" value="ECO:0007669"/>
    <property type="project" value="TreeGrafter"/>
</dbReference>
<evidence type="ECO:0000256" key="10">
    <source>
        <dbReference type="SAM" id="MobiDB-lite"/>
    </source>
</evidence>
<dbReference type="Pfam" id="PF13465">
    <property type="entry name" value="zf-H2C2_2"/>
    <property type="match status" value="1"/>
</dbReference>
<feature type="domain" description="C2H2-type" evidence="11">
    <location>
        <begin position="1"/>
        <end position="21"/>
    </location>
</feature>
<evidence type="ECO:0000256" key="4">
    <source>
        <dbReference type="ARBA" id="ARBA00022771"/>
    </source>
</evidence>
<comment type="caution">
    <text evidence="12">The sequence shown here is derived from an EMBL/GenBank/DDBJ whole genome shotgun (WGS) entry which is preliminary data.</text>
</comment>
<evidence type="ECO:0000256" key="2">
    <source>
        <dbReference type="ARBA" id="ARBA00022723"/>
    </source>
</evidence>
<dbReference type="PROSITE" id="PS50157">
    <property type="entry name" value="ZINC_FINGER_C2H2_2"/>
    <property type="match status" value="2"/>
</dbReference>
<sequence length="208" mass="22901">KKFAGSGDLRRHVRSHTGEKPYTCDVCNKSFSRSAVLRRHKNMHCKPTEEEEVPNATKSSGKAQNSDSLTPDIPDAFLQEHGHSVENAGSDYEESGDNSYCKMQTAEHTAQEKRGADCTKMAKPHIAEAGSAYAFTEVEVAVTEESLHPDMSMIRSSLVTLENNCTEPAMTNRASSNGYRGSDGPFFSSMSLWGLAMKTLQNENDMDQ</sequence>
<dbReference type="PANTHER" id="PTHR47428">
    <property type="entry name" value="REGULATORY PROTEIN MIG1-RELATED"/>
    <property type="match status" value="1"/>
</dbReference>
<evidence type="ECO:0000259" key="11">
    <source>
        <dbReference type="PROSITE" id="PS50157"/>
    </source>
</evidence>
<feature type="domain" description="C2H2-type" evidence="11">
    <location>
        <begin position="22"/>
        <end position="49"/>
    </location>
</feature>
<proteinExistence type="predicted"/>
<evidence type="ECO:0000256" key="3">
    <source>
        <dbReference type="ARBA" id="ARBA00022737"/>
    </source>
</evidence>
<dbReference type="InterPro" id="IPR036236">
    <property type="entry name" value="Znf_C2H2_sf"/>
</dbReference>
<keyword evidence="8" id="KW-0539">Nucleus</keyword>
<reference evidence="12" key="1">
    <citation type="thesis" date="2020" institute="ProQuest LLC" country="789 East Eisenhower Parkway, Ann Arbor, MI, USA">
        <title>Comparative Genomics and Chromosome Evolution.</title>
        <authorList>
            <person name="Mudd A.B."/>
        </authorList>
    </citation>
    <scope>NUCLEOTIDE SEQUENCE</scope>
    <source>
        <strain evidence="12">237g6f4</strain>
        <tissue evidence="12">Blood</tissue>
    </source>
</reference>
<accession>A0AAV6YKI2</accession>
<keyword evidence="6" id="KW-0805">Transcription regulation</keyword>
<keyword evidence="2" id="KW-0479">Metal-binding</keyword>
<evidence type="ECO:0000313" key="13">
    <source>
        <dbReference type="Proteomes" id="UP000824782"/>
    </source>
</evidence>
<keyword evidence="13" id="KW-1185">Reference proteome</keyword>
<dbReference type="FunFam" id="3.30.160.60:FF:001099">
    <property type="entry name" value="zinc finger and BTB domain-containing protein 49"/>
    <property type="match status" value="1"/>
</dbReference>
<dbReference type="InterPro" id="IPR013087">
    <property type="entry name" value="Znf_C2H2_type"/>
</dbReference>
<dbReference type="InterPro" id="IPR051007">
    <property type="entry name" value="creA/MIG_C2H2-ZnF"/>
</dbReference>
<feature type="compositionally biased region" description="Polar residues" evidence="10">
    <location>
        <begin position="56"/>
        <end position="69"/>
    </location>
</feature>
<dbReference type="GO" id="GO:0000978">
    <property type="term" value="F:RNA polymerase II cis-regulatory region sequence-specific DNA binding"/>
    <property type="evidence" value="ECO:0007669"/>
    <property type="project" value="TreeGrafter"/>
</dbReference>
<feature type="region of interest" description="Disordered" evidence="10">
    <location>
        <begin position="38"/>
        <end position="75"/>
    </location>
</feature>
<organism evidence="12 13">
    <name type="scientific">Engystomops pustulosus</name>
    <name type="common">Tungara frog</name>
    <name type="synonym">Physalaemus pustulosus</name>
    <dbReference type="NCBI Taxonomy" id="76066"/>
    <lineage>
        <taxon>Eukaryota</taxon>
        <taxon>Metazoa</taxon>
        <taxon>Chordata</taxon>
        <taxon>Craniata</taxon>
        <taxon>Vertebrata</taxon>
        <taxon>Euteleostomi</taxon>
        <taxon>Amphibia</taxon>
        <taxon>Batrachia</taxon>
        <taxon>Anura</taxon>
        <taxon>Neobatrachia</taxon>
        <taxon>Hyloidea</taxon>
        <taxon>Leptodactylidae</taxon>
        <taxon>Leiuperinae</taxon>
        <taxon>Engystomops</taxon>
    </lineage>
</organism>
<feature type="region of interest" description="Disordered" evidence="10">
    <location>
        <begin position="1"/>
        <end position="21"/>
    </location>
</feature>
<dbReference type="GO" id="GO:0008270">
    <property type="term" value="F:zinc ion binding"/>
    <property type="evidence" value="ECO:0007669"/>
    <property type="project" value="UniProtKB-KW"/>
</dbReference>
<keyword evidence="3" id="KW-0677">Repeat</keyword>
<evidence type="ECO:0000256" key="9">
    <source>
        <dbReference type="PROSITE-ProRule" id="PRU00042"/>
    </source>
</evidence>
<evidence type="ECO:0000256" key="5">
    <source>
        <dbReference type="ARBA" id="ARBA00022833"/>
    </source>
</evidence>